<proteinExistence type="predicted"/>
<gene>
    <name evidence="2" type="ORF">AACH10_20385</name>
</gene>
<organism evidence="2 3">
    <name type="scientific">Pseudaquabacterium inlustre</name>
    <dbReference type="NCBI Taxonomy" id="2984192"/>
    <lineage>
        <taxon>Bacteria</taxon>
        <taxon>Pseudomonadati</taxon>
        <taxon>Pseudomonadota</taxon>
        <taxon>Betaproteobacteria</taxon>
        <taxon>Burkholderiales</taxon>
        <taxon>Sphaerotilaceae</taxon>
        <taxon>Pseudaquabacterium</taxon>
    </lineage>
</organism>
<dbReference type="Proteomes" id="UP001365405">
    <property type="component" value="Unassembled WGS sequence"/>
</dbReference>
<dbReference type="Pfam" id="PF07589">
    <property type="entry name" value="PEP-CTERM"/>
    <property type="match status" value="1"/>
</dbReference>
<keyword evidence="3" id="KW-1185">Reference proteome</keyword>
<evidence type="ECO:0000259" key="1">
    <source>
        <dbReference type="PROSITE" id="PS50022"/>
    </source>
</evidence>
<dbReference type="Pfam" id="PF00754">
    <property type="entry name" value="F5_F8_type_C"/>
    <property type="match status" value="1"/>
</dbReference>
<name>A0ABU9CLC5_9BURK</name>
<accession>A0ABU9CLC5</accession>
<dbReference type="InterPro" id="IPR013424">
    <property type="entry name" value="Ice-binding_C"/>
</dbReference>
<dbReference type="InterPro" id="IPR008979">
    <property type="entry name" value="Galactose-bd-like_sf"/>
</dbReference>
<feature type="domain" description="F5/8 type C" evidence="1">
    <location>
        <begin position="41"/>
        <end position="207"/>
    </location>
</feature>
<protein>
    <submittedName>
        <fullName evidence="2">Discoidin domain-containing protein</fullName>
    </submittedName>
</protein>
<sequence length="241" mass="25331">MTSPAFKPSARLCARTLRAALWRMSRTHAASAALAVGATILATPAYALDLTTLAAATATASSCYTGCGKAAYDASNILDDDRGQTGNTGLNSWNSGGFGGWVQVDFGASYMLDRVELYGGYPYDNPFTLSVSMDGSRWTTLATGSYHLESLLSYAGTGGLKYGAVYDSSLNAANALASGVEARYLRYSVNAGTRQWGYLYEIEAQGHLAAAPVPEPSAALMAAAGLGLLVWRSRRHASRVA</sequence>
<dbReference type="InterPro" id="IPR000421">
    <property type="entry name" value="FA58C"/>
</dbReference>
<evidence type="ECO:0000313" key="3">
    <source>
        <dbReference type="Proteomes" id="UP001365405"/>
    </source>
</evidence>
<dbReference type="PROSITE" id="PS50022">
    <property type="entry name" value="FA58C_3"/>
    <property type="match status" value="1"/>
</dbReference>
<comment type="caution">
    <text evidence="2">The sequence shown here is derived from an EMBL/GenBank/DDBJ whole genome shotgun (WGS) entry which is preliminary data.</text>
</comment>
<evidence type="ECO:0000313" key="2">
    <source>
        <dbReference type="EMBL" id="MEK8052619.1"/>
    </source>
</evidence>
<reference evidence="2 3" key="1">
    <citation type="submission" date="2024-04" db="EMBL/GenBank/DDBJ databases">
        <title>Novel species of the genus Ideonella isolated from streams.</title>
        <authorList>
            <person name="Lu H."/>
        </authorList>
    </citation>
    <scope>NUCLEOTIDE SEQUENCE [LARGE SCALE GENOMIC DNA]</scope>
    <source>
        <strain evidence="2 3">DXS22W</strain>
    </source>
</reference>
<dbReference type="RefSeq" id="WP_341412347.1">
    <property type="nucleotide sequence ID" value="NZ_JBBUTH010000010.1"/>
</dbReference>
<dbReference type="Gene3D" id="2.60.120.260">
    <property type="entry name" value="Galactose-binding domain-like"/>
    <property type="match status" value="1"/>
</dbReference>
<dbReference type="EMBL" id="JBBUTH010000010">
    <property type="protein sequence ID" value="MEK8052619.1"/>
    <property type="molecule type" value="Genomic_DNA"/>
</dbReference>
<dbReference type="SUPFAM" id="SSF49785">
    <property type="entry name" value="Galactose-binding domain-like"/>
    <property type="match status" value="1"/>
</dbReference>